<comment type="caution">
    <text evidence="3">The sequence shown here is derived from an EMBL/GenBank/DDBJ whole genome shotgun (WGS) entry which is preliminary data.</text>
</comment>
<keyword evidence="1" id="KW-1133">Transmembrane helix</keyword>
<sequence>MTAENLAGPNKVVLGDYASHAAAQRSVDILADRDFPVEHVTIVGCGLRLEERVLGRWTVGKALAAGASSGAWVGLLIGLVFWIVSPWHAGAVISAIILGAIFGAVFAGVAHGLRRQAFASTSAVVADRYDVLVDAEFAAEARRLLAAIPATERPH</sequence>
<dbReference type="Pfam" id="PF11181">
    <property type="entry name" value="YflT"/>
    <property type="match status" value="1"/>
</dbReference>
<dbReference type="Proteomes" id="UP001501822">
    <property type="component" value="Unassembled WGS sequence"/>
</dbReference>
<feature type="domain" description="General stress protein 17M-like" evidence="2">
    <location>
        <begin position="14"/>
        <end position="83"/>
    </location>
</feature>
<evidence type="ECO:0000256" key="1">
    <source>
        <dbReference type="SAM" id="Phobius"/>
    </source>
</evidence>
<organism evidence="3 4">
    <name type="scientific">Actinoallomurus spadix</name>
    <dbReference type="NCBI Taxonomy" id="79912"/>
    <lineage>
        <taxon>Bacteria</taxon>
        <taxon>Bacillati</taxon>
        <taxon>Actinomycetota</taxon>
        <taxon>Actinomycetes</taxon>
        <taxon>Streptosporangiales</taxon>
        <taxon>Thermomonosporaceae</taxon>
        <taxon>Actinoallomurus</taxon>
    </lineage>
</organism>
<protein>
    <recommendedName>
        <fullName evidence="2">General stress protein 17M-like domain-containing protein</fullName>
    </recommendedName>
</protein>
<keyword evidence="1" id="KW-0812">Transmembrane</keyword>
<evidence type="ECO:0000259" key="2">
    <source>
        <dbReference type="Pfam" id="PF11181"/>
    </source>
</evidence>
<keyword evidence="1" id="KW-0472">Membrane</keyword>
<dbReference type="RefSeq" id="WP_252807888.1">
    <property type="nucleotide sequence ID" value="NZ_BAAABM010000023.1"/>
</dbReference>
<evidence type="ECO:0000313" key="4">
    <source>
        <dbReference type="Proteomes" id="UP001501822"/>
    </source>
</evidence>
<dbReference type="InterPro" id="IPR025889">
    <property type="entry name" value="GSP17M-like_dom"/>
</dbReference>
<feature type="transmembrane region" description="Helical" evidence="1">
    <location>
        <begin position="90"/>
        <end position="110"/>
    </location>
</feature>
<proteinExistence type="predicted"/>
<evidence type="ECO:0000313" key="3">
    <source>
        <dbReference type="EMBL" id="GAA0340333.1"/>
    </source>
</evidence>
<dbReference type="EMBL" id="BAAABM010000023">
    <property type="protein sequence ID" value="GAA0340333.1"/>
    <property type="molecule type" value="Genomic_DNA"/>
</dbReference>
<accession>A0ABP3GAL6</accession>
<gene>
    <name evidence="3" type="ORF">GCM10010151_32430</name>
</gene>
<feature type="transmembrane region" description="Helical" evidence="1">
    <location>
        <begin position="62"/>
        <end position="84"/>
    </location>
</feature>
<reference evidence="4" key="1">
    <citation type="journal article" date="2019" name="Int. J. Syst. Evol. Microbiol.">
        <title>The Global Catalogue of Microorganisms (GCM) 10K type strain sequencing project: providing services to taxonomists for standard genome sequencing and annotation.</title>
        <authorList>
            <consortium name="The Broad Institute Genomics Platform"/>
            <consortium name="The Broad Institute Genome Sequencing Center for Infectious Disease"/>
            <person name="Wu L."/>
            <person name="Ma J."/>
        </authorList>
    </citation>
    <scope>NUCLEOTIDE SEQUENCE [LARGE SCALE GENOMIC DNA]</scope>
    <source>
        <strain evidence="4">JCM 3146</strain>
    </source>
</reference>
<name>A0ABP3GAL6_9ACTN</name>
<keyword evidence="4" id="KW-1185">Reference proteome</keyword>